<dbReference type="OrthoDB" id="9179784at2"/>
<gene>
    <name evidence="2" type="ORF">SAMN02745243_02316</name>
</gene>
<protein>
    <submittedName>
        <fullName evidence="2">Glycosyl transferase family 2</fullName>
    </submittedName>
</protein>
<organism evidence="2 3">
    <name type="scientific">Hespellia stercorisuis DSM 15480</name>
    <dbReference type="NCBI Taxonomy" id="1121950"/>
    <lineage>
        <taxon>Bacteria</taxon>
        <taxon>Bacillati</taxon>
        <taxon>Bacillota</taxon>
        <taxon>Clostridia</taxon>
        <taxon>Lachnospirales</taxon>
        <taxon>Lachnospiraceae</taxon>
        <taxon>Hespellia</taxon>
    </lineage>
</organism>
<dbReference type="GO" id="GO:0016740">
    <property type="term" value="F:transferase activity"/>
    <property type="evidence" value="ECO:0007669"/>
    <property type="project" value="UniProtKB-KW"/>
</dbReference>
<dbReference type="Gene3D" id="3.90.550.10">
    <property type="entry name" value="Spore Coat Polysaccharide Biosynthesis Protein SpsA, Chain A"/>
    <property type="match status" value="2"/>
</dbReference>
<evidence type="ECO:0000259" key="1">
    <source>
        <dbReference type="Pfam" id="PF00535"/>
    </source>
</evidence>
<name>A0A1M6Q5E7_9FIRM</name>
<dbReference type="InterPro" id="IPR029044">
    <property type="entry name" value="Nucleotide-diphossugar_trans"/>
</dbReference>
<dbReference type="GO" id="GO:0044010">
    <property type="term" value="P:single-species biofilm formation"/>
    <property type="evidence" value="ECO:0007669"/>
    <property type="project" value="TreeGrafter"/>
</dbReference>
<dbReference type="CDD" id="cd04184">
    <property type="entry name" value="GT2_RfbC_Mx_like"/>
    <property type="match status" value="1"/>
</dbReference>
<dbReference type="Proteomes" id="UP000184301">
    <property type="component" value="Unassembled WGS sequence"/>
</dbReference>
<feature type="domain" description="Glycosyltransferase 2-like" evidence="1">
    <location>
        <begin position="143"/>
        <end position="303"/>
    </location>
</feature>
<keyword evidence="2" id="KW-0808">Transferase</keyword>
<dbReference type="RefSeq" id="WP_073110552.1">
    <property type="nucleotide sequence ID" value="NZ_FQZY01000032.1"/>
</dbReference>
<dbReference type="PANTHER" id="PTHR43685:SF2">
    <property type="entry name" value="GLYCOSYLTRANSFERASE 2-LIKE DOMAIN-CONTAINING PROTEIN"/>
    <property type="match status" value="1"/>
</dbReference>
<dbReference type="STRING" id="1121950.SAMN02745243_02316"/>
<reference evidence="2 3" key="1">
    <citation type="submission" date="2016-11" db="EMBL/GenBank/DDBJ databases">
        <authorList>
            <person name="Jaros S."/>
            <person name="Januszkiewicz K."/>
            <person name="Wedrychowicz H."/>
        </authorList>
    </citation>
    <scope>NUCLEOTIDE SEQUENCE [LARGE SCALE GENOMIC DNA]</scope>
    <source>
        <strain evidence="2 3">DSM 15480</strain>
    </source>
</reference>
<dbReference type="EMBL" id="FQZY01000032">
    <property type="protein sequence ID" value="SHK15370.1"/>
    <property type="molecule type" value="Genomic_DNA"/>
</dbReference>
<dbReference type="AlphaFoldDB" id="A0A1M6Q5E7"/>
<evidence type="ECO:0000313" key="2">
    <source>
        <dbReference type="EMBL" id="SHK15370.1"/>
    </source>
</evidence>
<evidence type="ECO:0000313" key="3">
    <source>
        <dbReference type="Proteomes" id="UP000184301"/>
    </source>
</evidence>
<keyword evidence="3" id="KW-1185">Reference proteome</keyword>
<dbReference type="InterPro" id="IPR001173">
    <property type="entry name" value="Glyco_trans_2-like"/>
</dbReference>
<proteinExistence type="predicted"/>
<dbReference type="PANTHER" id="PTHR43685">
    <property type="entry name" value="GLYCOSYLTRANSFERASE"/>
    <property type="match status" value="1"/>
</dbReference>
<dbReference type="SUPFAM" id="SSF53448">
    <property type="entry name" value="Nucleotide-diphospho-sugar transferases"/>
    <property type="match status" value="2"/>
</dbReference>
<dbReference type="InterPro" id="IPR050834">
    <property type="entry name" value="Glycosyltransf_2"/>
</dbReference>
<sequence length="656" mass="76114">MNYRIEKCFVYGVLHPSVYMQGWIDGKITKIAIRKNDKTIYEENFAEQRTVKSFLINQALGENGTFEVYLYKKRYKKMMTIHTNVLSRLARKMRKNDESETSVSDGVESHTFNINDKEKYLSWLEGKETFHDAEDYAYQPKISLIIPVYNVERNLLEECLDSILNQTYQNFEICIADDNSGKQETLDTLREYEKRDERIKVVYRKENGHISKATDSALELVTGEFIGLIDNDDMLDQHALNEVVYALNEQKDLDFIYTDEDKIGLDGKREFPHFKSDFALETLYGENYICHFSVIRKTIIDKIGGFREGYEGAQDFDLFLRVVNETKKIHHIPKLLYRWRMIPGSTAVTADSKGYAAEAGKRALEDYFRVRNEKVDVKIALNTFYCCQFPVEDSCSTEVVIFDAGRMDDLRDCIEDFQENLEDAPCSVVILTERNKVDTEKALEKLSIPLTVICGEKRQWIKKLNEHLAESAADCILFLDENTRVLSDSWLRESQGYALHETLGVVGGKVLDVSEQVCESGVVLTPQGKLLPANVREARNSYGLYGRLMVPYNYSMINNKCFMVSREKYLQVGGMEEQLAWEASLYELSLRMLDAGYRNLFTPQLECLCYTSRNTIDLEDADRIFMWKKWKKYFEHDAFYNSNFSDEVPFELETKA</sequence>
<dbReference type="Pfam" id="PF00535">
    <property type="entry name" value="Glycos_transf_2"/>
    <property type="match status" value="1"/>
</dbReference>
<accession>A0A1M6Q5E7</accession>